<keyword evidence="2" id="KW-1185">Reference proteome</keyword>
<dbReference type="AlphaFoldDB" id="H0ES10"/>
<name>H0ES10_GLAL7</name>
<accession>H0ES10</accession>
<reference evidence="1 2" key="1">
    <citation type="journal article" date="2012" name="Eukaryot. Cell">
        <title>Genome sequence of the fungus Glarea lozoyensis: the first genome sequence of a species from the Helotiaceae family.</title>
        <authorList>
            <person name="Youssar L."/>
            <person name="Gruening B.A."/>
            <person name="Erxleben A."/>
            <person name="Guenther S."/>
            <person name="Huettel W."/>
        </authorList>
    </citation>
    <scope>NUCLEOTIDE SEQUENCE [LARGE SCALE GENOMIC DNA]</scope>
    <source>
        <strain evidence="2">ATCC 74030 / MF5533</strain>
    </source>
</reference>
<dbReference type="InParanoid" id="H0ES10"/>
<organism evidence="1 2">
    <name type="scientific">Glarea lozoyensis (strain ATCC 74030 / MF5533)</name>
    <dbReference type="NCBI Taxonomy" id="1104152"/>
    <lineage>
        <taxon>Eukaryota</taxon>
        <taxon>Fungi</taxon>
        <taxon>Dikarya</taxon>
        <taxon>Ascomycota</taxon>
        <taxon>Pezizomycotina</taxon>
        <taxon>Leotiomycetes</taxon>
        <taxon>Helotiales</taxon>
        <taxon>Helotiaceae</taxon>
        <taxon>Glarea</taxon>
    </lineage>
</organism>
<comment type="caution">
    <text evidence="1">The sequence shown here is derived from an EMBL/GenBank/DDBJ whole genome shotgun (WGS) entry which is preliminary data.</text>
</comment>
<proteinExistence type="predicted"/>
<dbReference type="HOGENOM" id="CLU_3032529_0_0_1"/>
<evidence type="ECO:0000313" key="2">
    <source>
        <dbReference type="Proteomes" id="UP000005446"/>
    </source>
</evidence>
<dbReference type="Proteomes" id="UP000005446">
    <property type="component" value="Unassembled WGS sequence"/>
</dbReference>
<protein>
    <submittedName>
        <fullName evidence="1">Uncharacterized protein</fullName>
    </submittedName>
</protein>
<gene>
    <name evidence="1" type="ORF">M7I_5484</name>
</gene>
<sequence length="55" mass="5786">MIGRLVREAIGLPVVTGGKRQQQWTAHGAGKSLATGLTQGMKFGCFHGFRSVGDA</sequence>
<evidence type="ECO:0000313" key="1">
    <source>
        <dbReference type="EMBL" id="EHK98734.1"/>
    </source>
</evidence>
<dbReference type="EMBL" id="AGUE01000138">
    <property type="protein sequence ID" value="EHK98734.1"/>
    <property type="molecule type" value="Genomic_DNA"/>
</dbReference>